<evidence type="ECO:0000256" key="4">
    <source>
        <dbReference type="ARBA" id="ARBA00023110"/>
    </source>
</evidence>
<reference evidence="8 9" key="1">
    <citation type="submission" date="2021-04" db="EMBL/GenBank/DDBJ databases">
        <title>The genome sequence of type strain Ideonella paludis KCTC 32238.</title>
        <authorList>
            <person name="Liu Y."/>
        </authorList>
    </citation>
    <scope>NUCLEOTIDE SEQUENCE [LARGE SCALE GENOMIC DNA]</scope>
    <source>
        <strain evidence="8 9">KCTC 32238</strain>
    </source>
</reference>
<evidence type="ECO:0000259" key="7">
    <source>
        <dbReference type="PROSITE" id="PS50198"/>
    </source>
</evidence>
<proteinExistence type="inferred from homology"/>
<dbReference type="InterPro" id="IPR000297">
    <property type="entry name" value="PPIase_PpiC"/>
</dbReference>
<dbReference type="PROSITE" id="PS50198">
    <property type="entry name" value="PPIC_PPIASE_2"/>
    <property type="match status" value="1"/>
</dbReference>
<gene>
    <name evidence="8" type="ORF">KAK11_18320</name>
</gene>
<keyword evidence="6" id="KW-0732">Signal</keyword>
<evidence type="ECO:0000256" key="6">
    <source>
        <dbReference type="SAM" id="SignalP"/>
    </source>
</evidence>
<dbReference type="RefSeq" id="WP_210810777.1">
    <property type="nucleotide sequence ID" value="NZ_JAGQDG010000007.1"/>
</dbReference>
<dbReference type="Gene3D" id="3.10.50.40">
    <property type="match status" value="1"/>
</dbReference>
<dbReference type="SUPFAM" id="SSF54534">
    <property type="entry name" value="FKBP-like"/>
    <property type="match status" value="1"/>
</dbReference>
<dbReference type="GO" id="GO:0003755">
    <property type="term" value="F:peptidyl-prolyl cis-trans isomerase activity"/>
    <property type="evidence" value="ECO:0007669"/>
    <property type="project" value="UniProtKB-EC"/>
</dbReference>
<comment type="catalytic activity">
    <reaction evidence="1">
        <text>[protein]-peptidylproline (omega=180) = [protein]-peptidylproline (omega=0)</text>
        <dbReference type="Rhea" id="RHEA:16237"/>
        <dbReference type="Rhea" id="RHEA-COMP:10747"/>
        <dbReference type="Rhea" id="RHEA-COMP:10748"/>
        <dbReference type="ChEBI" id="CHEBI:83833"/>
        <dbReference type="ChEBI" id="CHEBI:83834"/>
        <dbReference type="EC" id="5.2.1.8"/>
    </reaction>
</comment>
<evidence type="ECO:0000256" key="5">
    <source>
        <dbReference type="PROSITE-ProRule" id="PRU00278"/>
    </source>
</evidence>
<evidence type="ECO:0000256" key="3">
    <source>
        <dbReference type="ARBA" id="ARBA00013194"/>
    </source>
</evidence>
<dbReference type="Gene3D" id="1.10.8.1040">
    <property type="match status" value="1"/>
</dbReference>
<feature type="signal peptide" evidence="6">
    <location>
        <begin position="1"/>
        <end position="22"/>
    </location>
</feature>
<dbReference type="Pfam" id="PF13616">
    <property type="entry name" value="Rotamase_3"/>
    <property type="match status" value="1"/>
</dbReference>
<keyword evidence="9" id="KW-1185">Reference proteome</keyword>
<sequence>MNLKSTTLVAALAVLMPLAAHAQNVTTVNGKAVPKSRVDTLLQQASRAGQQVTPEMQQRAKDEVVMREIFAQEAERKGIPASAEYKAQFELLRQTVLIRELFADYAKKNEPTDAEAQAEYNKVKAQNSGQEYRARHILVEKEEDAKRLIAEIKAGGKFEDLAKKNSKDPGSAENGGDLDFAKPDTYVPEFGQAMAKLKKGEMTETPVKTQFGYHIIKLEDTREAQFPAFEEVKAQLKQRMGQAKLQEYQDQLRKAAKTDYKFSQGGQ</sequence>
<evidence type="ECO:0000256" key="1">
    <source>
        <dbReference type="ARBA" id="ARBA00000971"/>
    </source>
</evidence>
<accession>A0ABS5E1J0</accession>
<evidence type="ECO:0000256" key="2">
    <source>
        <dbReference type="ARBA" id="ARBA00007656"/>
    </source>
</evidence>
<dbReference type="InterPro" id="IPR050245">
    <property type="entry name" value="PrsA_foldase"/>
</dbReference>
<comment type="similarity">
    <text evidence="2">Belongs to the PpiC/parvulin rotamase family.</text>
</comment>
<keyword evidence="4 5" id="KW-0697">Rotamase</keyword>
<comment type="caution">
    <text evidence="8">The sequence shown here is derived from an EMBL/GenBank/DDBJ whole genome shotgun (WGS) entry which is preliminary data.</text>
</comment>
<dbReference type="InterPro" id="IPR046357">
    <property type="entry name" value="PPIase_dom_sf"/>
</dbReference>
<keyword evidence="5 8" id="KW-0413">Isomerase</keyword>
<organism evidence="8 9">
    <name type="scientific">Ideonella paludis</name>
    <dbReference type="NCBI Taxonomy" id="1233411"/>
    <lineage>
        <taxon>Bacteria</taxon>
        <taxon>Pseudomonadati</taxon>
        <taxon>Pseudomonadota</taxon>
        <taxon>Betaproteobacteria</taxon>
        <taxon>Burkholderiales</taxon>
        <taxon>Sphaerotilaceae</taxon>
        <taxon>Ideonella</taxon>
    </lineage>
</organism>
<protein>
    <recommendedName>
        <fullName evidence="3">peptidylprolyl isomerase</fullName>
        <ecNumber evidence="3">5.2.1.8</ecNumber>
    </recommendedName>
</protein>
<dbReference type="InterPro" id="IPR027304">
    <property type="entry name" value="Trigger_fact/SurA_dom_sf"/>
</dbReference>
<dbReference type="Proteomes" id="UP000672097">
    <property type="component" value="Unassembled WGS sequence"/>
</dbReference>
<dbReference type="EC" id="5.2.1.8" evidence="3"/>
<dbReference type="PANTHER" id="PTHR47245">
    <property type="entry name" value="PEPTIDYLPROLYL ISOMERASE"/>
    <property type="match status" value="1"/>
</dbReference>
<feature type="chain" id="PRO_5046032094" description="peptidylprolyl isomerase" evidence="6">
    <location>
        <begin position="23"/>
        <end position="267"/>
    </location>
</feature>
<evidence type="ECO:0000313" key="9">
    <source>
        <dbReference type="Proteomes" id="UP000672097"/>
    </source>
</evidence>
<name>A0ABS5E1J0_9BURK</name>
<dbReference type="PANTHER" id="PTHR47245:SF2">
    <property type="entry name" value="PEPTIDYL-PROLYL CIS-TRANS ISOMERASE HP_0175-RELATED"/>
    <property type="match status" value="1"/>
</dbReference>
<dbReference type="EMBL" id="JAGQDG010000007">
    <property type="protein sequence ID" value="MBQ0937287.1"/>
    <property type="molecule type" value="Genomic_DNA"/>
</dbReference>
<dbReference type="SUPFAM" id="SSF109998">
    <property type="entry name" value="Triger factor/SurA peptide-binding domain-like"/>
    <property type="match status" value="1"/>
</dbReference>
<evidence type="ECO:0000313" key="8">
    <source>
        <dbReference type="EMBL" id="MBQ0937287.1"/>
    </source>
</evidence>
<feature type="domain" description="PpiC" evidence="7">
    <location>
        <begin position="129"/>
        <end position="220"/>
    </location>
</feature>